<protein>
    <recommendedName>
        <fullName evidence="1">Cwf19-like C-terminal domain-containing protein</fullName>
    </recommendedName>
</protein>
<proteinExistence type="predicted"/>
<dbReference type="GO" id="GO:0061632">
    <property type="term" value="F:RNA lariat debranching enzyme activator activity"/>
    <property type="evidence" value="ECO:0007669"/>
    <property type="project" value="TreeGrafter"/>
</dbReference>
<dbReference type="GO" id="GO:0000398">
    <property type="term" value="P:mRNA splicing, via spliceosome"/>
    <property type="evidence" value="ECO:0007669"/>
    <property type="project" value="TreeGrafter"/>
</dbReference>
<gene>
    <name evidence="2" type="ORF">AB1Y20_018549</name>
</gene>
<dbReference type="InterPro" id="IPR006768">
    <property type="entry name" value="Cwf19-like_C_dom-1"/>
</dbReference>
<dbReference type="EMBL" id="JBGBPQ010000005">
    <property type="protein sequence ID" value="KAL1523613.1"/>
    <property type="molecule type" value="Genomic_DNA"/>
</dbReference>
<dbReference type="SUPFAM" id="SSF54197">
    <property type="entry name" value="HIT-like"/>
    <property type="match status" value="1"/>
</dbReference>
<dbReference type="PANTHER" id="PTHR12072:SF4">
    <property type="entry name" value="CWF19-LIKE PROTEIN 1"/>
    <property type="match status" value="1"/>
</dbReference>
<dbReference type="GO" id="GO:0071014">
    <property type="term" value="C:post-mRNA release spliceosomal complex"/>
    <property type="evidence" value="ECO:0007669"/>
    <property type="project" value="TreeGrafter"/>
</dbReference>
<name>A0AB34JS64_PRYPA</name>
<dbReference type="InterPro" id="IPR029052">
    <property type="entry name" value="Metallo-depent_PP-like"/>
</dbReference>
<dbReference type="AlphaFoldDB" id="A0AB34JS64"/>
<keyword evidence="3" id="KW-1185">Reference proteome</keyword>
<dbReference type="Pfam" id="PF04677">
    <property type="entry name" value="CwfJ_C_1"/>
    <property type="match status" value="1"/>
</dbReference>
<comment type="caution">
    <text evidence="2">The sequence shown here is derived from an EMBL/GenBank/DDBJ whole genome shotgun (WGS) entry which is preliminary data.</text>
</comment>
<evidence type="ECO:0000313" key="3">
    <source>
        <dbReference type="Proteomes" id="UP001515480"/>
    </source>
</evidence>
<dbReference type="Gene3D" id="3.30.428.10">
    <property type="entry name" value="HIT-like"/>
    <property type="match status" value="1"/>
</dbReference>
<dbReference type="PANTHER" id="PTHR12072">
    <property type="entry name" value="CWF19, CELL CYCLE CONTROL PROTEIN"/>
    <property type="match status" value="1"/>
</dbReference>
<evidence type="ECO:0000259" key="1">
    <source>
        <dbReference type="Pfam" id="PF04677"/>
    </source>
</evidence>
<dbReference type="SUPFAM" id="SSF56300">
    <property type="entry name" value="Metallo-dependent phosphatases"/>
    <property type="match status" value="1"/>
</dbReference>
<dbReference type="InterPro" id="IPR036265">
    <property type="entry name" value="HIT-like_sf"/>
</dbReference>
<accession>A0AB34JS64</accession>
<dbReference type="InterPro" id="IPR040194">
    <property type="entry name" value="Cwf19-like"/>
</dbReference>
<organism evidence="2 3">
    <name type="scientific">Prymnesium parvum</name>
    <name type="common">Toxic golden alga</name>
    <dbReference type="NCBI Taxonomy" id="97485"/>
    <lineage>
        <taxon>Eukaryota</taxon>
        <taxon>Haptista</taxon>
        <taxon>Haptophyta</taxon>
        <taxon>Prymnesiophyceae</taxon>
        <taxon>Prymnesiales</taxon>
        <taxon>Prymnesiaceae</taxon>
        <taxon>Prymnesium</taxon>
    </lineage>
</organism>
<evidence type="ECO:0000313" key="2">
    <source>
        <dbReference type="EMBL" id="KAL1523613.1"/>
    </source>
</evidence>
<sequence length="527" mass="57100">MAATKILVSGDVKGRFAQLFARVATVNATHGPFECVFCVGDFLGPGSELESALAPYRSGEATPPLKTYFLGPASNTAAAATVSELQAGDEVAPGMVYLGTAGVTTIHGLEVAFVSGVDGGEISQLPADGVAALLAKKNDPSFRGCDVMLTHQWPRGFFRQLPEGSLPVDLLPDSDLPEVGSEIVAELACSLRPRYHFCGSEGQFWQRPAFRQGAGCAHVCRLVALGAVQADKKQKWLHALSLVPIQAMSYSMLTQAPADTTACPYPYVTLAPPAASSDALTGRKRQRQEHVKDERSWITQSCWFCLASPNFETYLVAGVGEEVYACLAKGPLVPNHALVIPIAHRACSLELTADERVEVGKYVDVLRRGFAARGQVAICFERFMCNSQFEHMHLQVVPLPPHLANGAAAAFKTHGERIGIQFELLPPGVELISKLPSPEPFFRVELPDGSQLLHRMATNQRKHPLQFGRQERPSFLVVAAMLGKPERADWKLCLPKAQEGRSVRDLEETLAQDLKALVAESEPPSTE</sequence>
<feature type="domain" description="Cwf19-like C-terminal" evidence="1">
    <location>
        <begin position="297"/>
        <end position="412"/>
    </location>
</feature>
<dbReference type="Proteomes" id="UP001515480">
    <property type="component" value="Unassembled WGS sequence"/>
</dbReference>
<dbReference type="CDD" id="cd07380">
    <property type="entry name" value="MPP_CWF19_N"/>
    <property type="match status" value="1"/>
</dbReference>
<reference evidence="2 3" key="1">
    <citation type="journal article" date="2024" name="Science">
        <title>Giant polyketide synthase enzymes in the biosynthesis of giant marine polyether toxins.</title>
        <authorList>
            <person name="Fallon T.R."/>
            <person name="Shende V.V."/>
            <person name="Wierzbicki I.H."/>
            <person name="Pendleton A.L."/>
            <person name="Watervoot N.F."/>
            <person name="Auber R.P."/>
            <person name="Gonzalez D.J."/>
            <person name="Wisecaver J.H."/>
            <person name="Moore B.S."/>
        </authorList>
    </citation>
    <scope>NUCLEOTIDE SEQUENCE [LARGE SCALE GENOMIC DNA]</scope>
    <source>
        <strain evidence="2 3">12B1</strain>
    </source>
</reference>